<name>A0A4D9DH55_9SAUR</name>
<organism evidence="2 3">
    <name type="scientific">Platysternon megacephalum</name>
    <name type="common">big-headed turtle</name>
    <dbReference type="NCBI Taxonomy" id="55544"/>
    <lineage>
        <taxon>Eukaryota</taxon>
        <taxon>Metazoa</taxon>
        <taxon>Chordata</taxon>
        <taxon>Craniata</taxon>
        <taxon>Vertebrata</taxon>
        <taxon>Euteleostomi</taxon>
        <taxon>Archelosauria</taxon>
        <taxon>Testudinata</taxon>
        <taxon>Testudines</taxon>
        <taxon>Cryptodira</taxon>
        <taxon>Durocryptodira</taxon>
        <taxon>Testudinoidea</taxon>
        <taxon>Platysternidae</taxon>
        <taxon>Platysternon</taxon>
    </lineage>
</organism>
<feature type="region of interest" description="Disordered" evidence="1">
    <location>
        <begin position="37"/>
        <end position="118"/>
    </location>
</feature>
<evidence type="ECO:0000313" key="2">
    <source>
        <dbReference type="EMBL" id="TFJ96706.1"/>
    </source>
</evidence>
<protein>
    <submittedName>
        <fullName evidence="2">Protein-tyrosine phosphatase</fullName>
    </submittedName>
</protein>
<evidence type="ECO:0000256" key="1">
    <source>
        <dbReference type="SAM" id="MobiDB-lite"/>
    </source>
</evidence>
<evidence type="ECO:0000313" key="3">
    <source>
        <dbReference type="Proteomes" id="UP000297703"/>
    </source>
</evidence>
<feature type="compositionally biased region" description="Low complexity" evidence="1">
    <location>
        <begin position="99"/>
        <end position="118"/>
    </location>
</feature>
<reference evidence="2 3" key="1">
    <citation type="submission" date="2019-04" db="EMBL/GenBank/DDBJ databases">
        <title>Draft genome of the big-headed turtle Platysternon megacephalum.</title>
        <authorList>
            <person name="Gong S."/>
        </authorList>
    </citation>
    <scope>NUCLEOTIDE SEQUENCE [LARGE SCALE GENOMIC DNA]</scope>
    <source>
        <strain evidence="2">DO16091913</strain>
        <tissue evidence="2">Muscle</tissue>
    </source>
</reference>
<gene>
    <name evidence="2" type="ORF">DR999_PMT21485</name>
</gene>
<accession>A0A4D9DH55</accession>
<sequence>MAHAARSRGSTCLPSRAWWDIHSLQPWGRAGCAVNTSPQLSRLSTPNSLHGQALEPGGQHQSQAEPAGALSQQEMTLRVPPATKEWWERSPGISPHPNSPSSAQGPGAPSPSQNTLQV</sequence>
<proteinExistence type="predicted"/>
<comment type="caution">
    <text evidence="2">The sequence shown here is derived from an EMBL/GenBank/DDBJ whole genome shotgun (WGS) entry which is preliminary data.</text>
</comment>
<keyword evidence="3" id="KW-1185">Reference proteome</keyword>
<feature type="compositionally biased region" description="Polar residues" evidence="1">
    <location>
        <begin position="59"/>
        <end position="75"/>
    </location>
</feature>
<dbReference type="Proteomes" id="UP000297703">
    <property type="component" value="Unassembled WGS sequence"/>
</dbReference>
<reference evidence="2 3" key="2">
    <citation type="submission" date="2019-04" db="EMBL/GenBank/DDBJ databases">
        <title>The genome sequence of big-headed turtle.</title>
        <authorList>
            <person name="Gong S."/>
        </authorList>
    </citation>
    <scope>NUCLEOTIDE SEQUENCE [LARGE SCALE GENOMIC DNA]</scope>
    <source>
        <strain evidence="2">DO16091913</strain>
        <tissue evidence="2">Muscle</tissue>
    </source>
</reference>
<dbReference type="AlphaFoldDB" id="A0A4D9DH55"/>
<feature type="compositionally biased region" description="Polar residues" evidence="1">
    <location>
        <begin position="37"/>
        <end position="50"/>
    </location>
</feature>
<dbReference type="EMBL" id="QXTE01000599">
    <property type="protein sequence ID" value="TFJ96706.1"/>
    <property type="molecule type" value="Genomic_DNA"/>
</dbReference>